<accession>A0A1K1PLF7</accession>
<protein>
    <submittedName>
        <fullName evidence="1">Uncharacterized protein</fullName>
    </submittedName>
</protein>
<dbReference type="AlphaFoldDB" id="A0A1K1PLF7"/>
<evidence type="ECO:0000313" key="1">
    <source>
        <dbReference type="EMBL" id="SFW48568.1"/>
    </source>
</evidence>
<proteinExistence type="predicted"/>
<name>A0A1K1PLF7_9BACT</name>
<gene>
    <name evidence="1" type="ORF">SAMN05661012_02096</name>
    <name evidence="2" type="ORF">SR876_25855</name>
</gene>
<sequence>MPSKTVFIDQDDNEMEWYITGTGLLHMEVSSEIDIPGHAYMTMDKMDVQKLIKMLTAIEKEMKD</sequence>
<dbReference type="Proteomes" id="UP000183788">
    <property type="component" value="Unassembled WGS sequence"/>
</dbReference>
<dbReference type="OrthoDB" id="1452489at2"/>
<dbReference type="Proteomes" id="UP001326715">
    <property type="component" value="Chromosome"/>
</dbReference>
<reference evidence="2 4" key="2">
    <citation type="submission" date="2023-11" db="EMBL/GenBank/DDBJ databases">
        <title>MicrobeMod: A computational toolkit for identifying prokaryotic methylation and restriction-modification with nanopore sequencing.</title>
        <authorList>
            <person name="Crits-Christoph A."/>
            <person name="Kang S.C."/>
            <person name="Lee H."/>
            <person name="Ostrov N."/>
        </authorList>
    </citation>
    <scope>NUCLEOTIDE SEQUENCE [LARGE SCALE GENOMIC DNA]</scope>
    <source>
        <strain evidence="2 4">ATCC 23090</strain>
    </source>
</reference>
<dbReference type="EMBL" id="CP140154">
    <property type="protein sequence ID" value="WQG88349.1"/>
    <property type="molecule type" value="Genomic_DNA"/>
</dbReference>
<evidence type="ECO:0000313" key="2">
    <source>
        <dbReference type="EMBL" id="WQG88349.1"/>
    </source>
</evidence>
<reference evidence="1 3" key="1">
    <citation type="submission" date="2016-11" db="EMBL/GenBank/DDBJ databases">
        <authorList>
            <person name="Jaros S."/>
            <person name="Januszkiewicz K."/>
            <person name="Wedrychowicz H."/>
        </authorList>
    </citation>
    <scope>NUCLEOTIDE SEQUENCE [LARGE SCALE GENOMIC DNA]</scope>
    <source>
        <strain evidence="1 3">DSM 784</strain>
    </source>
</reference>
<dbReference type="EMBL" id="FPIZ01000005">
    <property type="protein sequence ID" value="SFW48568.1"/>
    <property type="molecule type" value="Genomic_DNA"/>
</dbReference>
<evidence type="ECO:0000313" key="4">
    <source>
        <dbReference type="Proteomes" id="UP001326715"/>
    </source>
</evidence>
<dbReference type="RefSeq" id="WP_143150685.1">
    <property type="nucleotide sequence ID" value="NZ_CBHWAX010000205.1"/>
</dbReference>
<evidence type="ECO:0000313" key="3">
    <source>
        <dbReference type="Proteomes" id="UP000183788"/>
    </source>
</evidence>
<keyword evidence="4" id="KW-1185">Reference proteome</keyword>
<organism evidence="1 3">
    <name type="scientific">Chitinophaga sancti</name>
    <dbReference type="NCBI Taxonomy" id="1004"/>
    <lineage>
        <taxon>Bacteria</taxon>
        <taxon>Pseudomonadati</taxon>
        <taxon>Bacteroidota</taxon>
        <taxon>Chitinophagia</taxon>
        <taxon>Chitinophagales</taxon>
        <taxon>Chitinophagaceae</taxon>
        <taxon>Chitinophaga</taxon>
    </lineage>
</organism>